<keyword evidence="2" id="KW-0812">Transmembrane</keyword>
<protein>
    <recommendedName>
        <fullName evidence="5">DUF4231 domain-containing protein</fullName>
    </recommendedName>
</protein>
<feature type="transmembrane region" description="Helical" evidence="2">
    <location>
        <begin position="91"/>
        <end position="116"/>
    </location>
</feature>
<sequence length="196" mass="21854">MRGQWMPGASSRRAERCRTRGRKRSREQRARESRRQDQRELLALLLKEYECLRREIDQRITARSQLIGFIGAVAVVLSGAVTLVARNPQGGSLPLLLAVTTAGVVVLAMGLAYWWAFNKSIVRLGGYLSGVEAKINELSLALYGEVAVEWETRRAELRARPRSPFARLVLRVLGLAPQHRRIGPTPLGTLTRGTDA</sequence>
<evidence type="ECO:0008006" key="5">
    <source>
        <dbReference type="Google" id="ProtNLM"/>
    </source>
</evidence>
<feature type="region of interest" description="Disordered" evidence="1">
    <location>
        <begin position="1"/>
        <end position="33"/>
    </location>
</feature>
<keyword evidence="4" id="KW-1185">Reference proteome</keyword>
<organism evidence="3 4">
    <name type="scientific">Streptomyces iconiensis</name>
    <dbReference type="NCBI Taxonomy" id="1384038"/>
    <lineage>
        <taxon>Bacteria</taxon>
        <taxon>Bacillati</taxon>
        <taxon>Actinomycetota</taxon>
        <taxon>Actinomycetes</taxon>
        <taxon>Kitasatosporales</taxon>
        <taxon>Streptomycetaceae</taxon>
        <taxon>Streptomyces</taxon>
    </lineage>
</organism>
<reference evidence="3 4" key="1">
    <citation type="submission" date="2023-05" db="EMBL/GenBank/DDBJ databases">
        <title>Streptantibioticus silvisoli sp. nov., acidotolerant actinomycetes 1 from pine litter.</title>
        <authorList>
            <person name="Swiecimska M."/>
            <person name="Golinska P."/>
            <person name="Sangal V."/>
            <person name="Wachnowicz B."/>
            <person name="Goodfellow M."/>
        </authorList>
    </citation>
    <scope>NUCLEOTIDE SEQUENCE [LARGE SCALE GENOMIC DNA]</scope>
    <source>
        <strain evidence="3 4">DSM 42109</strain>
    </source>
</reference>
<proteinExistence type="predicted"/>
<evidence type="ECO:0000313" key="4">
    <source>
        <dbReference type="Proteomes" id="UP001214441"/>
    </source>
</evidence>
<keyword evidence="2" id="KW-0472">Membrane</keyword>
<accession>A0ABT7A8W4</accession>
<evidence type="ECO:0000256" key="1">
    <source>
        <dbReference type="SAM" id="MobiDB-lite"/>
    </source>
</evidence>
<gene>
    <name evidence="3" type="ORF">NMN56_038730</name>
</gene>
<keyword evidence="2" id="KW-1133">Transmembrane helix</keyword>
<dbReference type="RefSeq" id="WP_274045457.1">
    <property type="nucleotide sequence ID" value="NZ_JANCPR020000065.1"/>
</dbReference>
<evidence type="ECO:0000313" key="3">
    <source>
        <dbReference type="EMBL" id="MDJ1137793.1"/>
    </source>
</evidence>
<feature type="transmembrane region" description="Helical" evidence="2">
    <location>
        <begin position="66"/>
        <end position="85"/>
    </location>
</feature>
<dbReference type="EMBL" id="JANCPR020000065">
    <property type="protein sequence ID" value="MDJ1137793.1"/>
    <property type="molecule type" value="Genomic_DNA"/>
</dbReference>
<dbReference type="Proteomes" id="UP001214441">
    <property type="component" value="Unassembled WGS sequence"/>
</dbReference>
<evidence type="ECO:0000256" key="2">
    <source>
        <dbReference type="SAM" id="Phobius"/>
    </source>
</evidence>
<comment type="caution">
    <text evidence="3">The sequence shown here is derived from an EMBL/GenBank/DDBJ whole genome shotgun (WGS) entry which is preliminary data.</text>
</comment>
<name>A0ABT7A8W4_9ACTN</name>